<feature type="compositionally biased region" description="Polar residues" evidence="2">
    <location>
        <begin position="24"/>
        <end position="50"/>
    </location>
</feature>
<evidence type="ECO:0000256" key="1">
    <source>
        <dbReference type="ARBA" id="ARBA00038158"/>
    </source>
</evidence>
<dbReference type="InterPro" id="IPR029063">
    <property type="entry name" value="SAM-dependent_MTases_sf"/>
</dbReference>
<dbReference type="OrthoDB" id="184880at2759"/>
<dbReference type="SUPFAM" id="SSF53335">
    <property type="entry name" value="S-adenosyl-L-methionine-dependent methyltransferases"/>
    <property type="match status" value="1"/>
</dbReference>
<organism evidence="3 4">
    <name type="scientific">Pseudallescheria apiosperma</name>
    <name type="common">Scedosporium apiospermum</name>
    <dbReference type="NCBI Taxonomy" id="563466"/>
    <lineage>
        <taxon>Eukaryota</taxon>
        <taxon>Fungi</taxon>
        <taxon>Dikarya</taxon>
        <taxon>Ascomycota</taxon>
        <taxon>Pezizomycotina</taxon>
        <taxon>Sordariomycetes</taxon>
        <taxon>Hypocreomycetidae</taxon>
        <taxon>Microascales</taxon>
        <taxon>Microascaceae</taxon>
        <taxon>Scedosporium</taxon>
    </lineage>
</organism>
<gene>
    <name evidence="3" type="ORF">SAPIO_CDS4295</name>
</gene>
<accession>A0A084G8L8</accession>
<comment type="caution">
    <text evidence="3">The sequence shown here is derived from an EMBL/GenBank/DDBJ whole genome shotgun (WGS) entry which is preliminary data.</text>
</comment>
<dbReference type="Gene3D" id="3.40.50.150">
    <property type="entry name" value="Vaccinia Virus protein VP39"/>
    <property type="match status" value="1"/>
</dbReference>
<evidence type="ECO:0000256" key="2">
    <source>
        <dbReference type="SAM" id="MobiDB-lite"/>
    </source>
</evidence>
<evidence type="ECO:0000313" key="4">
    <source>
        <dbReference type="Proteomes" id="UP000028545"/>
    </source>
</evidence>
<dbReference type="OMA" id="VWAIDMG"/>
<sequence length="369" mass="41465">MPASDSKASTPVTTKPPLPAARESSPSVRPTSTAHEPQQAPSGAETTTIETDAIPYDDSVSDAGYETDGVSQATTSISSSVRDYSFENSRRYHKFQEGRYQFPNDEPEQEREDMKHAMIVHLCDGKLHFAPLESPQRILDVGTGTGIWAVDMGDEYPEADVLGIDLSPIQPQWVPPNVRFIVDDAEAEWVYPPDSLDYVHIRHMASSIRDWPTLLSRAYHALEPGAWIELQEICFEMKCDDETLRTDNQVAGFFENVKKGLAAFNVDLLAMRHNKQKLIEAGFVNVWERVFKVPLGVWPKDPRMKTIGLYNRSMIHDALQGVSIKPFTHGLKWSPEEIEVYLIGVRKDLMDSSQHAYIPFHVVTGQKPG</sequence>
<evidence type="ECO:0000313" key="3">
    <source>
        <dbReference type="EMBL" id="KEZ43680.1"/>
    </source>
</evidence>
<dbReference type="Proteomes" id="UP000028545">
    <property type="component" value="Unassembled WGS sequence"/>
</dbReference>
<feature type="compositionally biased region" description="Polar residues" evidence="2">
    <location>
        <begin position="1"/>
        <end position="13"/>
    </location>
</feature>
<dbReference type="RefSeq" id="XP_016643479.1">
    <property type="nucleotide sequence ID" value="XM_016786877.1"/>
</dbReference>
<protein>
    <recommendedName>
        <fullName evidence="5">Methyltransferase domain-containing protein</fullName>
    </recommendedName>
</protein>
<keyword evidence="4" id="KW-1185">Reference proteome</keyword>
<name>A0A084G8L8_PSEDA</name>
<dbReference type="VEuPathDB" id="FungiDB:SAPIO_CDS4295"/>
<reference evidence="3 4" key="1">
    <citation type="journal article" date="2014" name="Genome Announc.">
        <title>Draft genome sequence of the pathogenic fungus Scedosporium apiospermum.</title>
        <authorList>
            <person name="Vandeputte P."/>
            <person name="Ghamrawi S."/>
            <person name="Rechenmann M."/>
            <person name="Iltis A."/>
            <person name="Giraud S."/>
            <person name="Fleury M."/>
            <person name="Thornton C."/>
            <person name="Delhaes L."/>
            <person name="Meyer W."/>
            <person name="Papon N."/>
            <person name="Bouchara J.P."/>
        </authorList>
    </citation>
    <scope>NUCLEOTIDE SEQUENCE [LARGE SCALE GENOMIC DNA]</scope>
    <source>
        <strain evidence="3 4">IHEM 14462</strain>
    </source>
</reference>
<feature type="region of interest" description="Disordered" evidence="2">
    <location>
        <begin position="1"/>
        <end position="82"/>
    </location>
</feature>
<comment type="similarity">
    <text evidence="1">Belongs to the methyltransferase superfamily. LaeA methyltransferase family.</text>
</comment>
<dbReference type="PANTHER" id="PTHR43591:SF24">
    <property type="entry name" value="2-METHOXY-6-POLYPRENYL-1,4-BENZOQUINOL METHYLASE, MITOCHONDRIAL"/>
    <property type="match status" value="1"/>
</dbReference>
<feature type="compositionally biased region" description="Polar residues" evidence="2">
    <location>
        <begin position="69"/>
        <end position="82"/>
    </location>
</feature>
<dbReference type="KEGG" id="sapo:SAPIO_CDS4295"/>
<dbReference type="GO" id="GO:0008168">
    <property type="term" value="F:methyltransferase activity"/>
    <property type="evidence" value="ECO:0007669"/>
    <property type="project" value="TreeGrafter"/>
</dbReference>
<dbReference type="EMBL" id="JOWA01000091">
    <property type="protein sequence ID" value="KEZ43680.1"/>
    <property type="molecule type" value="Genomic_DNA"/>
</dbReference>
<dbReference type="PANTHER" id="PTHR43591">
    <property type="entry name" value="METHYLTRANSFERASE"/>
    <property type="match status" value="1"/>
</dbReference>
<proteinExistence type="inferred from homology"/>
<dbReference type="GeneID" id="27723367"/>
<dbReference type="CDD" id="cd02440">
    <property type="entry name" value="AdoMet_MTases"/>
    <property type="match status" value="1"/>
</dbReference>
<dbReference type="HOGENOM" id="CLU_010595_7_1_1"/>
<evidence type="ECO:0008006" key="5">
    <source>
        <dbReference type="Google" id="ProtNLM"/>
    </source>
</evidence>
<dbReference type="Pfam" id="PF13489">
    <property type="entry name" value="Methyltransf_23"/>
    <property type="match status" value="1"/>
</dbReference>
<dbReference type="AlphaFoldDB" id="A0A084G8L8"/>